<gene>
    <name evidence="2" type="ORF">SHKM778_11710</name>
</gene>
<reference evidence="2" key="1">
    <citation type="submission" date="2024-06" db="EMBL/GenBank/DDBJ databases">
        <authorList>
            <consortium name="consrtm"/>
            <person name="Uemura M."/>
            <person name="Terahara T."/>
        </authorList>
    </citation>
    <scope>NUCLEOTIDE SEQUENCE</scope>
    <source>
        <strain evidence="2">KM77-8</strain>
    </source>
</reference>
<evidence type="ECO:0000313" key="2">
    <source>
        <dbReference type="EMBL" id="BFO14783.1"/>
    </source>
</evidence>
<sequence length="150" mass="14652">MERGDRHRRVGGPVGHRGRHRVDVLADQEGAGALDEEDDVDGGAVEGLVGVHGVQDGGLGGGGVAGDGGGPQDDLGAGLPGGGRDGLVVGGDDHVGDVPGGPALAHGARHQGTPPTGARFFAGTPLEPPRAGITASTRRTVGGRDMGSAP</sequence>
<dbReference type="EMBL" id="AP035768">
    <property type="protein sequence ID" value="BFO14783.1"/>
    <property type="molecule type" value="Genomic_DNA"/>
</dbReference>
<organism evidence="2">
    <name type="scientific">Streptomyces haneummycinicus</name>
    <dbReference type="NCBI Taxonomy" id="3074435"/>
    <lineage>
        <taxon>Bacteria</taxon>
        <taxon>Bacillati</taxon>
        <taxon>Actinomycetota</taxon>
        <taxon>Actinomycetes</taxon>
        <taxon>Kitasatosporales</taxon>
        <taxon>Streptomycetaceae</taxon>
        <taxon>Streptomyces</taxon>
    </lineage>
</organism>
<accession>A0AAT9HBN6</accession>
<feature type="region of interest" description="Disordered" evidence="1">
    <location>
        <begin position="1"/>
        <end position="43"/>
    </location>
</feature>
<reference evidence="2" key="2">
    <citation type="submission" date="2024-07" db="EMBL/GenBank/DDBJ databases">
        <title>Streptomyces haneummycinica sp. nov., a new antibiotic-producing actinobacterium isolated from marine sediment.</title>
        <authorList>
            <person name="Uemura M."/>
            <person name="Hamada M."/>
            <person name="Hirano S."/>
            <person name="Kobayashi K."/>
            <person name="Ohshiro T."/>
            <person name="Kobayashi T."/>
            <person name="Terahara T."/>
        </authorList>
    </citation>
    <scope>NUCLEOTIDE SEQUENCE</scope>
    <source>
        <strain evidence="2">KM77-8</strain>
    </source>
</reference>
<name>A0AAT9HBN6_9ACTN</name>
<feature type="region of interest" description="Disordered" evidence="1">
    <location>
        <begin position="59"/>
        <end position="150"/>
    </location>
</feature>
<proteinExistence type="predicted"/>
<dbReference type="AlphaFoldDB" id="A0AAT9HBN6"/>
<evidence type="ECO:0000256" key="1">
    <source>
        <dbReference type="SAM" id="MobiDB-lite"/>
    </source>
</evidence>
<feature type="compositionally biased region" description="Gly residues" evidence="1">
    <location>
        <begin position="78"/>
        <end position="89"/>
    </location>
</feature>
<feature type="compositionally biased region" description="Gly residues" evidence="1">
    <location>
        <begin position="59"/>
        <end position="71"/>
    </location>
</feature>
<protein>
    <submittedName>
        <fullName evidence="2">Uncharacterized protein</fullName>
    </submittedName>
</protein>
<feature type="compositionally biased region" description="Basic residues" evidence="1">
    <location>
        <begin position="1"/>
        <end position="20"/>
    </location>
</feature>